<protein>
    <submittedName>
        <fullName evidence="1">Uncharacterized protein</fullName>
    </submittedName>
</protein>
<evidence type="ECO:0000313" key="2">
    <source>
        <dbReference type="Proteomes" id="UP001432027"/>
    </source>
</evidence>
<dbReference type="AlphaFoldDB" id="A0AAV5UKZ3"/>
<organism evidence="1 2">
    <name type="scientific">Pristionchus entomophagus</name>
    <dbReference type="NCBI Taxonomy" id="358040"/>
    <lineage>
        <taxon>Eukaryota</taxon>
        <taxon>Metazoa</taxon>
        <taxon>Ecdysozoa</taxon>
        <taxon>Nematoda</taxon>
        <taxon>Chromadorea</taxon>
        <taxon>Rhabditida</taxon>
        <taxon>Rhabditina</taxon>
        <taxon>Diplogasteromorpha</taxon>
        <taxon>Diplogasteroidea</taxon>
        <taxon>Neodiplogasteridae</taxon>
        <taxon>Pristionchus</taxon>
    </lineage>
</organism>
<name>A0AAV5UKZ3_9BILA</name>
<dbReference type="Proteomes" id="UP001432027">
    <property type="component" value="Unassembled WGS sequence"/>
</dbReference>
<feature type="non-terminal residue" evidence="1">
    <location>
        <position position="83"/>
    </location>
</feature>
<gene>
    <name evidence="1" type="ORF">PENTCL1PPCAC_29146</name>
</gene>
<keyword evidence="2" id="KW-1185">Reference proteome</keyword>
<dbReference type="EMBL" id="BTSX01000006">
    <property type="protein sequence ID" value="GMT06972.1"/>
    <property type="molecule type" value="Genomic_DNA"/>
</dbReference>
<sequence>MAHVHKCQNIVVSTKNIEGSKMRKFFLKTTDIAVEVLIYKWYAATDDIFGKKSDHWEKMEEKMSNESFSVQLGKGEPLRIIPG</sequence>
<reference evidence="1" key="1">
    <citation type="submission" date="2023-10" db="EMBL/GenBank/DDBJ databases">
        <title>Genome assembly of Pristionchus species.</title>
        <authorList>
            <person name="Yoshida K."/>
            <person name="Sommer R.J."/>
        </authorList>
    </citation>
    <scope>NUCLEOTIDE SEQUENCE</scope>
    <source>
        <strain evidence="1">RS0144</strain>
    </source>
</reference>
<comment type="caution">
    <text evidence="1">The sequence shown here is derived from an EMBL/GenBank/DDBJ whole genome shotgun (WGS) entry which is preliminary data.</text>
</comment>
<proteinExistence type="predicted"/>
<accession>A0AAV5UKZ3</accession>
<evidence type="ECO:0000313" key="1">
    <source>
        <dbReference type="EMBL" id="GMT06972.1"/>
    </source>
</evidence>